<evidence type="ECO:0000256" key="1">
    <source>
        <dbReference type="SAM" id="MobiDB-lite"/>
    </source>
</evidence>
<evidence type="ECO:0000256" key="2">
    <source>
        <dbReference type="SAM" id="SignalP"/>
    </source>
</evidence>
<reference evidence="3 4" key="1">
    <citation type="journal article" date="2011" name="PLoS Pathog.">
        <title>Endophytic Life Strategies Decoded by Genome and Transcriptome Analyses of the Mutualistic Root Symbiont Piriformospora indica.</title>
        <authorList>
            <person name="Zuccaro A."/>
            <person name="Lahrmann U."/>
            <person name="Guldener U."/>
            <person name="Langen G."/>
            <person name="Pfiffi S."/>
            <person name="Biedenkopf D."/>
            <person name="Wong P."/>
            <person name="Samans B."/>
            <person name="Grimm C."/>
            <person name="Basiewicz M."/>
            <person name="Murat C."/>
            <person name="Martin F."/>
            <person name="Kogel K.H."/>
        </authorList>
    </citation>
    <scope>NUCLEOTIDE SEQUENCE [LARGE SCALE GENOMIC DNA]</scope>
    <source>
        <strain evidence="3 4">DSM 11827</strain>
    </source>
</reference>
<feature type="compositionally biased region" description="Low complexity" evidence="1">
    <location>
        <begin position="198"/>
        <end position="226"/>
    </location>
</feature>
<protein>
    <submittedName>
        <fullName evidence="3">Uncharacterized protein</fullName>
    </submittedName>
</protein>
<comment type="caution">
    <text evidence="3">The sequence shown here is derived from an EMBL/GenBank/DDBJ whole genome shotgun (WGS) entry which is preliminary data.</text>
</comment>
<dbReference type="AlphaFoldDB" id="G4TY37"/>
<feature type="signal peptide" evidence="2">
    <location>
        <begin position="1"/>
        <end position="23"/>
    </location>
</feature>
<dbReference type="Proteomes" id="UP000007148">
    <property type="component" value="Unassembled WGS sequence"/>
</dbReference>
<feature type="compositionally biased region" description="Polar residues" evidence="1">
    <location>
        <begin position="353"/>
        <end position="366"/>
    </location>
</feature>
<evidence type="ECO:0000313" key="3">
    <source>
        <dbReference type="EMBL" id="CCA76230.1"/>
    </source>
</evidence>
<dbReference type="InParanoid" id="G4TY37"/>
<feature type="region of interest" description="Disordered" evidence="1">
    <location>
        <begin position="198"/>
        <end position="366"/>
    </location>
</feature>
<feature type="chain" id="PRO_5003468921" evidence="2">
    <location>
        <begin position="24"/>
        <end position="407"/>
    </location>
</feature>
<dbReference type="HOGENOM" id="CLU_676381_0_0_1"/>
<dbReference type="EMBL" id="CAFZ01000658">
    <property type="protein sequence ID" value="CCA76230.1"/>
    <property type="molecule type" value="Genomic_DNA"/>
</dbReference>
<keyword evidence="2" id="KW-0732">Signal</keyword>
<feature type="compositionally biased region" description="Acidic residues" evidence="1">
    <location>
        <begin position="338"/>
        <end position="352"/>
    </location>
</feature>
<organism evidence="3 4">
    <name type="scientific">Serendipita indica (strain DSM 11827)</name>
    <name type="common">Root endophyte fungus</name>
    <name type="synonym">Piriformospora indica</name>
    <dbReference type="NCBI Taxonomy" id="1109443"/>
    <lineage>
        <taxon>Eukaryota</taxon>
        <taxon>Fungi</taxon>
        <taxon>Dikarya</taxon>
        <taxon>Basidiomycota</taxon>
        <taxon>Agaricomycotina</taxon>
        <taxon>Agaricomycetes</taxon>
        <taxon>Sebacinales</taxon>
        <taxon>Serendipitaceae</taxon>
        <taxon>Serendipita</taxon>
    </lineage>
</organism>
<accession>G4TY37</accession>
<name>G4TY37_SERID</name>
<sequence length="407" mass="40805">MFATTGAQAVALFAVLSSTAVNAFSPSFSTPRQCDSLKITWSSMQLPPSTHGLTEFTMSLVPLDDPKHHTPSPYMLTVPCTMLDEEGALEVPALPFRAGTQFFASANFPGASGPVRRMVSDVFTVEHSTDTSCLDTAVPPNAKRPRVKTFGKRQVNVIGATSVGASASATPSPASSSAAAGVPINVIGVGIISSGAAGDSSQVASSTSEASTSSASAPAASSSSGAVPPIRVIGSSNIPATGGGNVDTPANAAPAPPAASSTGPVPPINVVGPGVIPADGASSSSASATTTTASEGAPTTITVDNGTVVTPTETSTPCTETSTASTTTMAMETPTYGNDDDSEEVPCEDEENPSSTGYPGKPATTTRAAGAFNTEVVQYGSFDDMVNAANSAFHAWNPYKPAYTPSA</sequence>
<keyword evidence="4" id="KW-1185">Reference proteome</keyword>
<evidence type="ECO:0000313" key="4">
    <source>
        <dbReference type="Proteomes" id="UP000007148"/>
    </source>
</evidence>
<proteinExistence type="predicted"/>
<feature type="compositionally biased region" description="Low complexity" evidence="1">
    <location>
        <begin position="307"/>
        <end position="335"/>
    </location>
</feature>
<feature type="compositionally biased region" description="Low complexity" evidence="1">
    <location>
        <begin position="249"/>
        <end position="300"/>
    </location>
</feature>
<dbReference type="OrthoDB" id="3231513at2759"/>
<gene>
    <name evidence="3" type="ORF">PIIN_10223</name>
</gene>